<dbReference type="Proteomes" id="UP000294338">
    <property type="component" value="Chromosome 1"/>
</dbReference>
<evidence type="ECO:0000256" key="6">
    <source>
        <dbReference type="ARBA" id="ARBA00011940"/>
    </source>
</evidence>
<dbReference type="GO" id="GO:0046166">
    <property type="term" value="P:glyceraldehyde-3-phosphate biosynthetic process"/>
    <property type="evidence" value="ECO:0007669"/>
    <property type="project" value="TreeGrafter"/>
</dbReference>
<comment type="pathway">
    <text evidence="13 14">Carbohydrate degradation; glycolysis; D-glyceraldehyde 3-phosphate from glycerone phosphate: step 1/1.</text>
</comment>
<evidence type="ECO:0000256" key="11">
    <source>
        <dbReference type="ARBA" id="ARBA00023235"/>
    </source>
</evidence>
<dbReference type="PANTHER" id="PTHR21139">
    <property type="entry name" value="TRIOSEPHOSPHATE ISOMERASE"/>
    <property type="match status" value="1"/>
</dbReference>
<feature type="binding site" evidence="13">
    <location>
        <position position="173"/>
    </location>
    <ligand>
        <name>substrate</name>
    </ligand>
</feature>
<evidence type="ECO:0000256" key="9">
    <source>
        <dbReference type="ARBA" id="ARBA00022490"/>
    </source>
</evidence>
<dbReference type="Gene3D" id="3.20.20.70">
    <property type="entry name" value="Aldolase class I"/>
    <property type="match status" value="1"/>
</dbReference>
<keyword evidence="11 13" id="KW-0413">Isomerase</keyword>
<dbReference type="UniPathway" id="UPA00138"/>
<dbReference type="InterPro" id="IPR022896">
    <property type="entry name" value="TrioseP_Isoase_bac/euk"/>
</dbReference>
<sequence>MRHPLVIGNWKLNGSKKFIDKFIIGLCHKLDEIEGCTVVIAPPVVYLDQAKQAMCNSKLLLGAQNVDINCSGAFTGEISASMLKDIGAQYIIIGHSERRSLHSEDDQVVAKKFFALKNTDLIPVLCIGETAAEKIAGQTKTICARQIDVILQLQGAEVFQNTVIAYEPIWAIGTGCAATAEQIQTIHKFIRDHIAQKDSKIADQLIIQYGGSVTKNNAAEIFSQPDIDGVLVGGASLILDSFIEIIKSASTRQHKI</sequence>
<dbReference type="FunFam" id="3.20.20.70:FF:000020">
    <property type="entry name" value="Triosephosphate isomerase"/>
    <property type="match status" value="1"/>
</dbReference>
<dbReference type="GO" id="GO:0006094">
    <property type="term" value="P:gluconeogenesis"/>
    <property type="evidence" value="ECO:0007669"/>
    <property type="project" value="UniProtKB-UniRule"/>
</dbReference>
<comment type="pathway">
    <text evidence="2 13 14">Carbohydrate biosynthesis; gluconeogenesis.</text>
</comment>
<proteinExistence type="inferred from homology"/>
<evidence type="ECO:0000256" key="8">
    <source>
        <dbReference type="ARBA" id="ARBA00022432"/>
    </source>
</evidence>
<accession>A0A451D4L9</accession>
<evidence type="ECO:0000313" key="16">
    <source>
        <dbReference type="Proteomes" id="UP000294338"/>
    </source>
</evidence>
<comment type="subcellular location">
    <subcellularLocation>
        <location evidence="13 14">Cytoplasm</location>
    </subcellularLocation>
</comment>
<gene>
    <name evidence="13 15" type="primary">tpiA</name>
    <name evidence="15" type="ORF">ERCISPPS3390_396</name>
</gene>
<dbReference type="InterPro" id="IPR035990">
    <property type="entry name" value="TIM_sf"/>
</dbReference>
<dbReference type="PANTHER" id="PTHR21139:SF42">
    <property type="entry name" value="TRIOSEPHOSPHATE ISOMERASE"/>
    <property type="match status" value="1"/>
</dbReference>
<dbReference type="InterPro" id="IPR020861">
    <property type="entry name" value="Triosephosphate_isomerase_AS"/>
</dbReference>
<feature type="binding site" evidence="13">
    <location>
        <position position="212"/>
    </location>
    <ligand>
        <name>substrate</name>
    </ligand>
</feature>
<evidence type="ECO:0000256" key="14">
    <source>
        <dbReference type="RuleBase" id="RU363013"/>
    </source>
</evidence>
<dbReference type="HAMAP" id="MF_00147_B">
    <property type="entry name" value="TIM_B"/>
    <property type="match status" value="1"/>
</dbReference>
<dbReference type="SUPFAM" id="SSF51351">
    <property type="entry name" value="Triosephosphate isomerase (TIM)"/>
    <property type="match status" value="1"/>
</dbReference>
<reference evidence="15 16" key="1">
    <citation type="submission" date="2019-02" db="EMBL/GenBank/DDBJ databases">
        <authorList>
            <person name="Manzano-Marin A."/>
            <person name="Manzano-Marin A."/>
        </authorList>
    </citation>
    <scope>NUCLEOTIDE SEQUENCE [LARGE SCALE GENOMIC DNA]</scope>
    <source>
        <strain evidence="15 16">ErCisplendens/pseudotsugae</strain>
    </source>
</reference>
<evidence type="ECO:0000256" key="2">
    <source>
        <dbReference type="ARBA" id="ARBA00004742"/>
    </source>
</evidence>
<dbReference type="NCBIfam" id="TIGR00419">
    <property type="entry name" value="tim"/>
    <property type="match status" value="1"/>
</dbReference>
<evidence type="ECO:0000256" key="13">
    <source>
        <dbReference type="HAMAP-Rule" id="MF_00147"/>
    </source>
</evidence>
<evidence type="ECO:0000256" key="1">
    <source>
        <dbReference type="ARBA" id="ARBA00000474"/>
    </source>
</evidence>
<comment type="function">
    <text evidence="12 13">Involved in the gluconeogenesis. Catalyzes stereospecifically the conversion of dihydroxyacetone phosphate (DHAP) to D-glyceraldehyde-3-phosphate (G3P).</text>
</comment>
<name>A0A451D4L9_9GAMM</name>
<protein>
    <recommendedName>
        <fullName evidence="7 13">Triosephosphate isomerase</fullName>
        <shortName evidence="13">TIM</shortName>
        <shortName evidence="13">TPI</shortName>
        <ecNumber evidence="6 13">5.3.1.1</ecNumber>
    </recommendedName>
    <alternativeName>
        <fullName evidence="13">Triose-phosphate isomerase</fullName>
    </alternativeName>
</protein>
<comment type="subunit">
    <text evidence="5 13 14">Homodimer.</text>
</comment>
<evidence type="ECO:0000256" key="4">
    <source>
        <dbReference type="ARBA" id="ARBA00007422"/>
    </source>
</evidence>
<dbReference type="PROSITE" id="PS51440">
    <property type="entry name" value="TIM_2"/>
    <property type="match status" value="1"/>
</dbReference>
<dbReference type="UniPathway" id="UPA00109">
    <property type="reaction ID" value="UER00189"/>
</dbReference>
<feature type="active site" description="Proton acceptor" evidence="13">
    <location>
        <position position="167"/>
    </location>
</feature>
<dbReference type="InterPro" id="IPR013785">
    <property type="entry name" value="Aldolase_TIM"/>
</dbReference>
<dbReference type="EMBL" id="LR217705">
    <property type="protein sequence ID" value="VFP80526.1"/>
    <property type="molecule type" value="Genomic_DNA"/>
</dbReference>
<feature type="active site" description="Electrophile" evidence="13">
    <location>
        <position position="95"/>
    </location>
</feature>
<evidence type="ECO:0000256" key="12">
    <source>
        <dbReference type="ARBA" id="ARBA00055680"/>
    </source>
</evidence>
<dbReference type="CDD" id="cd00311">
    <property type="entry name" value="TIM"/>
    <property type="match status" value="1"/>
</dbReference>
<comment type="similarity">
    <text evidence="4 13 14">Belongs to the triosephosphate isomerase family.</text>
</comment>
<evidence type="ECO:0000256" key="3">
    <source>
        <dbReference type="ARBA" id="ARBA00004939"/>
    </source>
</evidence>
<dbReference type="AlphaFoldDB" id="A0A451D4L9"/>
<dbReference type="RefSeq" id="WP_197095167.1">
    <property type="nucleotide sequence ID" value="NZ_LR217705.1"/>
</dbReference>
<feature type="binding site" evidence="13">
    <location>
        <begin position="233"/>
        <end position="234"/>
    </location>
    <ligand>
        <name>substrate</name>
    </ligand>
</feature>
<evidence type="ECO:0000256" key="5">
    <source>
        <dbReference type="ARBA" id="ARBA00011738"/>
    </source>
</evidence>
<evidence type="ECO:0000256" key="10">
    <source>
        <dbReference type="ARBA" id="ARBA00023152"/>
    </source>
</evidence>
<comment type="catalytic activity">
    <reaction evidence="1 13 14">
        <text>D-glyceraldehyde 3-phosphate = dihydroxyacetone phosphate</text>
        <dbReference type="Rhea" id="RHEA:18585"/>
        <dbReference type="ChEBI" id="CHEBI:57642"/>
        <dbReference type="ChEBI" id="CHEBI:59776"/>
        <dbReference type="EC" id="5.3.1.1"/>
    </reaction>
</comment>
<evidence type="ECO:0000256" key="7">
    <source>
        <dbReference type="ARBA" id="ARBA00019397"/>
    </source>
</evidence>
<organism evidence="15 16">
    <name type="scientific">Candidatus Erwinia haradaeae</name>
    <dbReference type="NCBI Taxonomy" id="1922217"/>
    <lineage>
        <taxon>Bacteria</taxon>
        <taxon>Pseudomonadati</taxon>
        <taxon>Pseudomonadota</taxon>
        <taxon>Gammaproteobacteria</taxon>
        <taxon>Enterobacterales</taxon>
        <taxon>Erwiniaceae</taxon>
        <taxon>Erwinia</taxon>
    </lineage>
</organism>
<evidence type="ECO:0000313" key="15">
    <source>
        <dbReference type="EMBL" id="VFP80526.1"/>
    </source>
</evidence>
<keyword evidence="9 13" id="KW-0963">Cytoplasm</keyword>
<dbReference type="PROSITE" id="PS00171">
    <property type="entry name" value="TIM_1"/>
    <property type="match status" value="1"/>
</dbReference>
<dbReference type="GO" id="GO:0019563">
    <property type="term" value="P:glycerol catabolic process"/>
    <property type="evidence" value="ECO:0007669"/>
    <property type="project" value="TreeGrafter"/>
</dbReference>
<dbReference type="Pfam" id="PF00121">
    <property type="entry name" value="TIM"/>
    <property type="match status" value="1"/>
</dbReference>
<dbReference type="GO" id="GO:0004807">
    <property type="term" value="F:triose-phosphate isomerase activity"/>
    <property type="evidence" value="ECO:0007669"/>
    <property type="project" value="UniProtKB-UniRule"/>
</dbReference>
<dbReference type="EC" id="5.3.1.1" evidence="6 13"/>
<dbReference type="InterPro" id="IPR000652">
    <property type="entry name" value="Triosephosphate_isomerase"/>
</dbReference>
<keyword evidence="10 13" id="KW-0324">Glycolysis</keyword>
<comment type="pathway">
    <text evidence="3">Carbohydrate metabolism; erythritol degradation.</text>
</comment>
<feature type="binding site" evidence="13">
    <location>
        <begin position="9"/>
        <end position="11"/>
    </location>
    <ligand>
        <name>substrate</name>
    </ligand>
</feature>
<keyword evidence="8 13" id="KW-0312">Gluconeogenesis</keyword>
<dbReference type="GO" id="GO:0005829">
    <property type="term" value="C:cytosol"/>
    <property type="evidence" value="ECO:0007669"/>
    <property type="project" value="TreeGrafter"/>
</dbReference>
<dbReference type="GO" id="GO:0006096">
    <property type="term" value="P:glycolytic process"/>
    <property type="evidence" value="ECO:0007669"/>
    <property type="project" value="UniProtKB-UniRule"/>
</dbReference>